<organism evidence="2 3">
    <name type="scientific">Thanatephorus cucumeris (strain AG1-IA)</name>
    <name type="common">Rice sheath blight fungus</name>
    <name type="synonym">Rhizoctonia solani</name>
    <dbReference type="NCBI Taxonomy" id="983506"/>
    <lineage>
        <taxon>Eukaryota</taxon>
        <taxon>Fungi</taxon>
        <taxon>Dikarya</taxon>
        <taxon>Basidiomycota</taxon>
        <taxon>Agaricomycotina</taxon>
        <taxon>Agaricomycetes</taxon>
        <taxon>Cantharellales</taxon>
        <taxon>Ceratobasidiaceae</taxon>
        <taxon>Rhizoctonia</taxon>
        <taxon>Rhizoctonia solani AG-1</taxon>
    </lineage>
</organism>
<keyword evidence="3" id="KW-1185">Reference proteome</keyword>
<keyword evidence="1" id="KW-0472">Membrane</keyword>
<evidence type="ECO:0000313" key="2">
    <source>
        <dbReference type="EMBL" id="ELU41320.1"/>
    </source>
</evidence>
<comment type="caution">
    <text evidence="2">The sequence shown here is derived from an EMBL/GenBank/DDBJ whole genome shotgun (WGS) entry which is preliminary data.</text>
</comment>
<evidence type="ECO:0000313" key="3">
    <source>
        <dbReference type="Proteomes" id="UP000011668"/>
    </source>
</evidence>
<reference evidence="2 3" key="1">
    <citation type="journal article" date="2013" name="Nat. Commun.">
        <title>The evolution and pathogenic mechanisms of the rice sheath blight pathogen.</title>
        <authorList>
            <person name="Zheng A."/>
            <person name="Lin R."/>
            <person name="Xu L."/>
            <person name="Qin P."/>
            <person name="Tang C."/>
            <person name="Ai P."/>
            <person name="Zhang D."/>
            <person name="Liu Y."/>
            <person name="Sun Z."/>
            <person name="Feng H."/>
            <person name="Wang Y."/>
            <person name="Chen Y."/>
            <person name="Liang X."/>
            <person name="Fu R."/>
            <person name="Li Q."/>
            <person name="Zhang J."/>
            <person name="Yu X."/>
            <person name="Xie Z."/>
            <person name="Ding L."/>
            <person name="Guan P."/>
            <person name="Tang J."/>
            <person name="Liang Y."/>
            <person name="Wang S."/>
            <person name="Deng Q."/>
            <person name="Li S."/>
            <person name="Zhu J."/>
            <person name="Wang L."/>
            <person name="Liu H."/>
            <person name="Li P."/>
        </authorList>
    </citation>
    <scope>NUCLEOTIDE SEQUENCE [LARGE SCALE GENOMIC DNA]</scope>
    <source>
        <strain evidence="3">AG-1 IA</strain>
    </source>
</reference>
<dbReference type="Proteomes" id="UP000011668">
    <property type="component" value="Unassembled WGS sequence"/>
</dbReference>
<dbReference type="EMBL" id="AFRT01001082">
    <property type="protein sequence ID" value="ELU41320.1"/>
    <property type="molecule type" value="Genomic_DNA"/>
</dbReference>
<dbReference type="HOGENOM" id="CLU_1817106_0_0_1"/>
<gene>
    <name evidence="2" type="ORF">AG1IA_04655</name>
</gene>
<dbReference type="STRING" id="983506.L8WTM7"/>
<dbReference type="AlphaFoldDB" id="L8WTM7"/>
<dbReference type="OrthoDB" id="3203460at2759"/>
<protein>
    <submittedName>
        <fullName evidence="2">Uncharacterized protein</fullName>
    </submittedName>
</protein>
<proteinExistence type="predicted"/>
<name>L8WTM7_THACA</name>
<accession>L8WTM7</accession>
<keyword evidence="1" id="KW-1133">Transmembrane helix</keyword>
<sequence length="142" mass="16136">MADFFRQAALDVAATRYFTVAAITLLYAHTKSLVLTLGDEVELIWPAKVNPFSNHITSNRNLRPCCRTWILTNMYMELIAIQTTSFVVAARVFDIWEGSRTAFLVLGPLWTIHCVIDFVIVTQNAIRRAREWGLLMGGPWFG</sequence>
<keyword evidence="1" id="KW-0812">Transmembrane</keyword>
<feature type="transmembrane region" description="Helical" evidence="1">
    <location>
        <begin position="69"/>
        <end position="90"/>
    </location>
</feature>
<feature type="transmembrane region" description="Helical" evidence="1">
    <location>
        <begin position="102"/>
        <end position="121"/>
    </location>
</feature>
<evidence type="ECO:0000256" key="1">
    <source>
        <dbReference type="SAM" id="Phobius"/>
    </source>
</evidence>